<evidence type="ECO:0000313" key="5">
    <source>
        <dbReference type="EMBL" id="MCP2727519.1"/>
    </source>
</evidence>
<dbReference type="InterPro" id="IPR007055">
    <property type="entry name" value="BON_dom"/>
</dbReference>
<dbReference type="InterPro" id="IPR006665">
    <property type="entry name" value="OmpA-like"/>
</dbReference>
<feature type="region of interest" description="Disordered" evidence="2">
    <location>
        <begin position="1"/>
        <end position="33"/>
    </location>
</feature>
<keyword evidence="3" id="KW-0812">Transmembrane</keyword>
<feature type="domain" description="BON" evidence="4">
    <location>
        <begin position="417"/>
        <end position="485"/>
    </location>
</feature>
<organism evidence="5 6">
    <name type="scientific">Limnofasciculus baicalensis BBK-W-15</name>
    <dbReference type="NCBI Taxonomy" id="2699891"/>
    <lineage>
        <taxon>Bacteria</taxon>
        <taxon>Bacillati</taxon>
        <taxon>Cyanobacteriota</taxon>
        <taxon>Cyanophyceae</taxon>
        <taxon>Coleofasciculales</taxon>
        <taxon>Coleofasciculaceae</taxon>
        <taxon>Limnofasciculus</taxon>
        <taxon>Limnofasciculus baicalensis</taxon>
    </lineage>
</organism>
<dbReference type="Proteomes" id="UP001204953">
    <property type="component" value="Unassembled WGS sequence"/>
</dbReference>
<dbReference type="Pfam" id="PF00691">
    <property type="entry name" value="OmpA"/>
    <property type="match status" value="1"/>
</dbReference>
<evidence type="ECO:0000259" key="4">
    <source>
        <dbReference type="PROSITE" id="PS50914"/>
    </source>
</evidence>
<evidence type="ECO:0000256" key="2">
    <source>
        <dbReference type="SAM" id="MobiDB-lite"/>
    </source>
</evidence>
<dbReference type="Pfam" id="PF04972">
    <property type="entry name" value="BON"/>
    <property type="match status" value="2"/>
</dbReference>
<feature type="compositionally biased region" description="Basic and acidic residues" evidence="2">
    <location>
        <begin position="46"/>
        <end position="58"/>
    </location>
</feature>
<dbReference type="PROSITE" id="PS50914">
    <property type="entry name" value="BON"/>
    <property type="match status" value="1"/>
</dbReference>
<reference evidence="5" key="1">
    <citation type="submission" date="2022-06" db="EMBL/GenBank/DDBJ databases">
        <title>New cyanobacteria of genus Symplocastrum in benthos of Lake Baikal.</title>
        <authorList>
            <person name="Sorokovikova E."/>
            <person name="Tikhonova I."/>
            <person name="Krasnopeev A."/>
            <person name="Evseev P."/>
            <person name="Gladkikh A."/>
            <person name="Belykh O."/>
        </authorList>
    </citation>
    <scope>NUCLEOTIDE SEQUENCE</scope>
    <source>
        <strain evidence="5">BBK-W-15</strain>
    </source>
</reference>
<evidence type="ECO:0000256" key="3">
    <source>
        <dbReference type="SAM" id="Phobius"/>
    </source>
</evidence>
<evidence type="ECO:0000313" key="6">
    <source>
        <dbReference type="Proteomes" id="UP001204953"/>
    </source>
</evidence>
<dbReference type="EMBL" id="JAMZMM010000017">
    <property type="protein sequence ID" value="MCP2727519.1"/>
    <property type="molecule type" value="Genomic_DNA"/>
</dbReference>
<keyword evidence="1" id="KW-0175">Coiled coil</keyword>
<feature type="region of interest" description="Disordered" evidence="2">
    <location>
        <begin position="46"/>
        <end position="65"/>
    </location>
</feature>
<dbReference type="RefSeq" id="WP_254010335.1">
    <property type="nucleotide sequence ID" value="NZ_JAMZMM010000017.1"/>
</dbReference>
<evidence type="ECO:0000256" key="1">
    <source>
        <dbReference type="SAM" id="Coils"/>
    </source>
</evidence>
<feature type="transmembrane region" description="Helical" evidence="3">
    <location>
        <begin position="319"/>
        <end position="342"/>
    </location>
</feature>
<keyword evidence="3" id="KW-0472">Membrane</keyword>
<accession>A0AAE3GN97</accession>
<feature type="coiled-coil region" evidence="1">
    <location>
        <begin position="145"/>
        <end position="179"/>
    </location>
</feature>
<feature type="region of interest" description="Disordered" evidence="2">
    <location>
        <begin position="192"/>
        <end position="220"/>
    </location>
</feature>
<sequence>MTSFPENPAIASNRDNLGSESSDRSPEAQKQLENFFAHLATAIKGDDFGEGKCTEQTEKSGSNNPIISAEIIDFSTQSPSTTASPKPEIEEKKLGNGIKLEGWLERLEPDRTEPETVVVLEGLFALLKNETSSEVTGKSIDDFELSQLRQMNAQLTQKLTRLEEKLDASGQQAEQLLNAIFQLLDRIQKVEDGKDAGRGGEEEKGTKREGDNDNFTEEVSASQRVFEKSWENQKSLEEKQPLTLPYPSDSSLDMELSLGVQSGAITSTGNQLFDNQLLVDAKNYSQNTDNYYVGTPGLTPLQDKQHSFPTPPHLNPKKLSLLGIGLTILGLIGIPFGIYHYFSLQERRLEQNVTQTLASNPDLAVYRLEADVWRKQLQLKGRLPNPQLRHQAAEIAKIKAPGFQLENNIIVVEQPPDPVEVAAKVQEVVTALNQIDGISISARFEVGKVTLEGTALQFTNIEKIAQAFSEISGVESVSNQIQIKPGSIASRIYFSQDSDRVRSIDIDVKILPIKQLMQRYPNLQLKIVGYTHSTEYNQETLALERAQTVQNILEDRGMDRRRMEAVAGKGSPQDLAPNQPRWFSRCVLFEIDRMEGNGE</sequence>
<comment type="caution">
    <text evidence="5">The sequence shown here is derived from an EMBL/GenBank/DDBJ whole genome shotgun (WGS) entry which is preliminary data.</text>
</comment>
<keyword evidence="3" id="KW-1133">Transmembrane helix</keyword>
<keyword evidence="6" id="KW-1185">Reference proteome</keyword>
<name>A0AAE3GN97_9CYAN</name>
<proteinExistence type="predicted"/>
<dbReference type="Gene3D" id="3.30.1330.60">
    <property type="entry name" value="OmpA-like domain"/>
    <property type="match status" value="1"/>
</dbReference>
<dbReference type="Gene3D" id="3.30.1340.30">
    <property type="match status" value="1"/>
</dbReference>
<dbReference type="AlphaFoldDB" id="A0AAE3GN97"/>
<gene>
    <name evidence="5" type="ORF">NJ959_03395</name>
</gene>
<dbReference type="SUPFAM" id="SSF103088">
    <property type="entry name" value="OmpA-like"/>
    <property type="match status" value="1"/>
</dbReference>
<feature type="compositionally biased region" description="Basic and acidic residues" evidence="2">
    <location>
        <begin position="192"/>
        <end position="211"/>
    </location>
</feature>
<protein>
    <submittedName>
        <fullName evidence="5">BON domain-containing protein</fullName>
    </submittedName>
</protein>
<dbReference type="InterPro" id="IPR036737">
    <property type="entry name" value="OmpA-like_sf"/>
</dbReference>